<feature type="domain" description="DUF8207" evidence="1">
    <location>
        <begin position="87"/>
        <end position="134"/>
    </location>
</feature>
<evidence type="ECO:0000313" key="3">
    <source>
        <dbReference type="Proteomes" id="UP000078540"/>
    </source>
</evidence>
<reference evidence="2 3" key="1">
    <citation type="submission" date="2015-09" db="EMBL/GenBank/DDBJ databases">
        <title>Atta colombica WGS genome.</title>
        <authorList>
            <person name="Nygaard S."/>
            <person name="Hu H."/>
            <person name="Boomsma J."/>
            <person name="Zhang G."/>
        </authorList>
    </citation>
    <scope>NUCLEOTIDE SEQUENCE [LARGE SCALE GENOMIC DNA]</scope>
    <source>
        <strain evidence="2">Treedump-2</strain>
        <tissue evidence="2">Whole body</tissue>
    </source>
</reference>
<dbReference type="InterPro" id="IPR058520">
    <property type="entry name" value="DUF8207"/>
</dbReference>
<dbReference type="EMBL" id="KQ976412">
    <property type="protein sequence ID" value="KYM90517.1"/>
    <property type="molecule type" value="Genomic_DNA"/>
</dbReference>
<gene>
    <name evidence="2" type="ORF">ALC53_01771</name>
</gene>
<evidence type="ECO:0000313" key="2">
    <source>
        <dbReference type="EMBL" id="KYM90517.1"/>
    </source>
</evidence>
<protein>
    <recommendedName>
        <fullName evidence="1">DUF8207 domain-containing protein</fullName>
    </recommendedName>
</protein>
<dbReference type="PANTHER" id="PTHR35374">
    <property type="entry name" value="CYCLIN-DEPENDENT KINASE 11A-LIKE"/>
    <property type="match status" value="1"/>
</dbReference>
<accession>A0A151I5Z0</accession>
<evidence type="ECO:0000259" key="1">
    <source>
        <dbReference type="Pfam" id="PF26634"/>
    </source>
</evidence>
<proteinExistence type="predicted"/>
<keyword evidence="3" id="KW-1185">Reference proteome</keyword>
<dbReference type="Pfam" id="PF26634">
    <property type="entry name" value="DUF8207"/>
    <property type="match status" value="1"/>
</dbReference>
<organism evidence="2 3">
    <name type="scientific">Atta colombica</name>
    <dbReference type="NCBI Taxonomy" id="520822"/>
    <lineage>
        <taxon>Eukaryota</taxon>
        <taxon>Metazoa</taxon>
        <taxon>Ecdysozoa</taxon>
        <taxon>Arthropoda</taxon>
        <taxon>Hexapoda</taxon>
        <taxon>Insecta</taxon>
        <taxon>Pterygota</taxon>
        <taxon>Neoptera</taxon>
        <taxon>Endopterygota</taxon>
        <taxon>Hymenoptera</taxon>
        <taxon>Apocrita</taxon>
        <taxon>Aculeata</taxon>
        <taxon>Formicoidea</taxon>
        <taxon>Formicidae</taxon>
        <taxon>Myrmicinae</taxon>
        <taxon>Atta</taxon>
    </lineage>
</organism>
<sequence length="134" mass="15679">MIDVCEREKIARERKIKKTSESIRKKHHTLNTDRIEEDMAFNKYFKPIIKPLRQIVDSPVRAIKSPVRQSRDDNLRGDLGPLGQKYVGGIRYAGTPGLYELIFKRIPDDLFYTEDNMNKYKSILLATNAHKHKH</sequence>
<dbReference type="AlphaFoldDB" id="A0A151I5Z0"/>
<dbReference type="PANTHER" id="PTHR35374:SF1">
    <property type="entry name" value="PROTEIN KINASE DOMAIN-CONTAINING PROTEIN"/>
    <property type="match status" value="1"/>
</dbReference>
<dbReference type="Proteomes" id="UP000078540">
    <property type="component" value="Unassembled WGS sequence"/>
</dbReference>
<name>A0A151I5Z0_9HYME</name>